<dbReference type="Pfam" id="PF05368">
    <property type="entry name" value="NmrA"/>
    <property type="match status" value="1"/>
</dbReference>
<dbReference type="SUPFAM" id="SSF51735">
    <property type="entry name" value="NAD(P)-binding Rossmann-fold domains"/>
    <property type="match status" value="1"/>
</dbReference>
<proteinExistence type="predicted"/>
<evidence type="ECO:0000259" key="1">
    <source>
        <dbReference type="Pfam" id="PF05368"/>
    </source>
</evidence>
<keyword evidence="3" id="KW-1185">Reference proteome</keyword>
<organism evidence="2 3">
    <name type="scientific">Neorhodopirellula lusitana</name>
    <dbReference type="NCBI Taxonomy" id="445327"/>
    <lineage>
        <taxon>Bacteria</taxon>
        <taxon>Pseudomonadati</taxon>
        <taxon>Planctomycetota</taxon>
        <taxon>Planctomycetia</taxon>
        <taxon>Pirellulales</taxon>
        <taxon>Pirellulaceae</taxon>
        <taxon>Neorhodopirellula</taxon>
    </lineage>
</organism>
<sequence length="300" mass="32303">MSNATIMNSKQRIGITGATGFLGGCIAQTLDERGISTRLIVRSAEKAPLLRHADVAVSSYVDHDAMVAAVKGIDTLFFVSGFESADRLDQHKAAVDAFVAGGVQRVVYTSFVNCNAESIFTFARDHYQTEEYMRYKGLAFAALRDNFYSDMVPLLATDGVIRGPAQDGKFAPVARTDIADVAVALLTDPAFPTGPFDVTGPELLSMAEAAAIVSDITGKPITFQNETVEEAFASRGEFNATPFEIEGWVSSYQAIAAGEFAVLSDTVERFTGRRPLTLREHLLRSSEVAEVSNKSSPIGL</sequence>
<comment type="caution">
    <text evidence="2">The sequence shown here is derived from an EMBL/GenBank/DDBJ whole genome shotgun (WGS) entry which is preliminary data.</text>
</comment>
<evidence type="ECO:0000313" key="2">
    <source>
        <dbReference type="EMBL" id="SMP61629.1"/>
    </source>
</evidence>
<accession>A0ABY1Q6X5</accession>
<protein>
    <submittedName>
        <fullName evidence="2">Uncharacterized conserved protein YbjT, contains NAD(P)-binding and DUF2867 domains</fullName>
    </submittedName>
</protein>
<dbReference type="CDD" id="cd05269">
    <property type="entry name" value="TMR_SDR_a"/>
    <property type="match status" value="1"/>
</dbReference>
<dbReference type="Proteomes" id="UP001158067">
    <property type="component" value="Unassembled WGS sequence"/>
</dbReference>
<name>A0ABY1Q6X5_9BACT</name>
<gene>
    <name evidence="2" type="ORF">SAMN06265222_107133</name>
</gene>
<dbReference type="Gene3D" id="3.90.25.10">
    <property type="entry name" value="UDP-galactose 4-epimerase, domain 1"/>
    <property type="match status" value="1"/>
</dbReference>
<dbReference type="Gene3D" id="3.40.50.720">
    <property type="entry name" value="NAD(P)-binding Rossmann-like Domain"/>
    <property type="match status" value="1"/>
</dbReference>
<evidence type="ECO:0000313" key="3">
    <source>
        <dbReference type="Proteomes" id="UP001158067"/>
    </source>
</evidence>
<feature type="domain" description="NmrA-like" evidence="1">
    <location>
        <begin position="10"/>
        <end position="234"/>
    </location>
</feature>
<reference evidence="2 3" key="1">
    <citation type="submission" date="2017-05" db="EMBL/GenBank/DDBJ databases">
        <authorList>
            <person name="Varghese N."/>
            <person name="Submissions S."/>
        </authorList>
    </citation>
    <scope>NUCLEOTIDE SEQUENCE [LARGE SCALE GENOMIC DNA]</scope>
    <source>
        <strain evidence="2 3">DSM 25457</strain>
    </source>
</reference>
<dbReference type="InterPro" id="IPR036291">
    <property type="entry name" value="NAD(P)-bd_dom_sf"/>
</dbReference>
<dbReference type="InterPro" id="IPR052718">
    <property type="entry name" value="NmrA-type_oxidoreductase"/>
</dbReference>
<dbReference type="InterPro" id="IPR008030">
    <property type="entry name" value="NmrA-like"/>
</dbReference>
<dbReference type="PANTHER" id="PTHR47129">
    <property type="entry name" value="QUINONE OXIDOREDUCTASE 2"/>
    <property type="match status" value="1"/>
</dbReference>
<dbReference type="PANTHER" id="PTHR47129:SF1">
    <property type="entry name" value="NMRA-LIKE DOMAIN-CONTAINING PROTEIN"/>
    <property type="match status" value="1"/>
</dbReference>
<dbReference type="EMBL" id="FXUG01000007">
    <property type="protein sequence ID" value="SMP61629.1"/>
    <property type="molecule type" value="Genomic_DNA"/>
</dbReference>